<dbReference type="EMBL" id="ABYI02000022">
    <property type="protein sequence ID" value="EEG73949.1"/>
    <property type="molecule type" value="Genomic_DNA"/>
</dbReference>
<dbReference type="Pfam" id="PF19642">
    <property type="entry name" value="DUF6145"/>
    <property type="match status" value="1"/>
</dbReference>
<gene>
    <name evidence="1" type="ORF">CLOHYLEM_05954</name>
</gene>
<proteinExistence type="predicted"/>
<evidence type="ECO:0000313" key="2">
    <source>
        <dbReference type="Proteomes" id="UP000004893"/>
    </source>
</evidence>
<comment type="caution">
    <text evidence="1">The sequence shown here is derived from an EMBL/GenBank/DDBJ whole genome shotgun (WGS) entry which is preliminary data.</text>
</comment>
<dbReference type="AlphaFoldDB" id="C0C1D5"/>
<organism evidence="1 2">
    <name type="scientific">[Clostridium] hylemonae DSM 15053</name>
    <dbReference type="NCBI Taxonomy" id="553973"/>
    <lineage>
        <taxon>Bacteria</taxon>
        <taxon>Bacillati</taxon>
        <taxon>Bacillota</taxon>
        <taxon>Clostridia</taxon>
        <taxon>Lachnospirales</taxon>
        <taxon>Lachnospiraceae</taxon>
    </lineage>
</organism>
<dbReference type="HOGENOM" id="CLU_140862_1_0_9"/>
<dbReference type="STRING" id="553973.CLOHYLEM_05954"/>
<name>C0C1D5_9FIRM</name>
<sequence length="111" mass="12909">MDMYENKVVLCGANSYEEKYYLNPDFEQLPGKIKDELKIMCVLYVNDVGGILTLVYEEDAELCFEVTSEEGDPMFDEIGSQLKIKELQREKQELLAALQLYYRVFFLGEDV</sequence>
<accession>C0C1D5</accession>
<protein>
    <submittedName>
        <fullName evidence="1">Uncharacterized protein</fullName>
    </submittedName>
</protein>
<evidence type="ECO:0000313" key="1">
    <source>
        <dbReference type="EMBL" id="EEG73949.1"/>
    </source>
</evidence>
<dbReference type="Proteomes" id="UP000004893">
    <property type="component" value="Unassembled WGS sequence"/>
</dbReference>
<reference evidence="1" key="2">
    <citation type="submission" date="2013-06" db="EMBL/GenBank/DDBJ databases">
        <title>Draft genome sequence of Clostridium hylemonae (DSM 15053).</title>
        <authorList>
            <person name="Sudarsanam P."/>
            <person name="Ley R."/>
            <person name="Guruge J."/>
            <person name="Turnbaugh P.J."/>
            <person name="Mahowald M."/>
            <person name="Liep D."/>
            <person name="Gordon J."/>
        </authorList>
    </citation>
    <scope>NUCLEOTIDE SEQUENCE</scope>
    <source>
        <strain evidence="1">DSM 15053</strain>
    </source>
</reference>
<reference evidence="1" key="1">
    <citation type="submission" date="2009-02" db="EMBL/GenBank/DDBJ databases">
        <authorList>
            <person name="Fulton L."/>
            <person name="Clifton S."/>
            <person name="Fulton B."/>
            <person name="Xu J."/>
            <person name="Minx P."/>
            <person name="Pepin K.H."/>
            <person name="Johnson M."/>
            <person name="Bhonagiri V."/>
            <person name="Nash W.E."/>
            <person name="Mardis E.R."/>
            <person name="Wilson R.K."/>
        </authorList>
    </citation>
    <scope>NUCLEOTIDE SEQUENCE [LARGE SCALE GENOMIC DNA]</scope>
    <source>
        <strain evidence="1">DSM 15053</strain>
    </source>
</reference>
<dbReference type="InterPro" id="IPR046143">
    <property type="entry name" value="DUF6145"/>
</dbReference>
<keyword evidence="2" id="KW-1185">Reference proteome</keyword>
<dbReference type="eggNOG" id="ENOG5032SB0">
    <property type="taxonomic scope" value="Bacteria"/>
</dbReference>